<comment type="similarity">
    <text evidence="6">Belongs to the ThrE exporter (TC 2.A.79) family.</text>
</comment>
<keyword evidence="2" id="KW-1003">Cell membrane</keyword>
<dbReference type="PANTHER" id="PTHR34390">
    <property type="entry name" value="UPF0442 PROTEIN YJJB-RELATED"/>
    <property type="match status" value="1"/>
</dbReference>
<name>A0A560DJE4_9BRAD</name>
<dbReference type="GO" id="GO:0015744">
    <property type="term" value="P:succinate transport"/>
    <property type="evidence" value="ECO:0007669"/>
    <property type="project" value="TreeGrafter"/>
</dbReference>
<feature type="transmembrane region" description="Helical" evidence="7">
    <location>
        <begin position="168"/>
        <end position="186"/>
    </location>
</feature>
<evidence type="ECO:0000256" key="3">
    <source>
        <dbReference type="ARBA" id="ARBA00022692"/>
    </source>
</evidence>
<feature type="domain" description="Threonine/Serine exporter ThrE" evidence="9">
    <location>
        <begin position="265"/>
        <end position="402"/>
    </location>
</feature>
<evidence type="ECO:0000259" key="9">
    <source>
        <dbReference type="Pfam" id="PF12821"/>
    </source>
</evidence>
<accession>A0A560DJE4</accession>
<evidence type="ECO:0000313" key="10">
    <source>
        <dbReference type="EMBL" id="TWA97202.1"/>
    </source>
</evidence>
<evidence type="ECO:0000256" key="7">
    <source>
        <dbReference type="SAM" id="Phobius"/>
    </source>
</evidence>
<dbReference type="InterPro" id="IPR010619">
    <property type="entry name" value="ThrE-like_N"/>
</dbReference>
<evidence type="ECO:0000313" key="11">
    <source>
        <dbReference type="Proteomes" id="UP000319949"/>
    </source>
</evidence>
<feature type="transmembrane region" description="Helical" evidence="7">
    <location>
        <begin position="310"/>
        <end position="331"/>
    </location>
</feature>
<protein>
    <submittedName>
        <fullName evidence="10">Threonine/serine exporter ThrE</fullName>
    </submittedName>
</protein>
<organism evidence="10 11">
    <name type="scientific">Bradyrhizobium stylosanthis</name>
    <dbReference type="NCBI Taxonomy" id="1803665"/>
    <lineage>
        <taxon>Bacteria</taxon>
        <taxon>Pseudomonadati</taxon>
        <taxon>Pseudomonadota</taxon>
        <taxon>Alphaproteobacteria</taxon>
        <taxon>Hyphomicrobiales</taxon>
        <taxon>Nitrobacteraceae</taxon>
        <taxon>Bradyrhizobium</taxon>
    </lineage>
</organism>
<keyword evidence="3 7" id="KW-0812">Transmembrane</keyword>
<dbReference type="Pfam" id="PF12821">
    <property type="entry name" value="ThrE_2"/>
    <property type="match status" value="1"/>
</dbReference>
<dbReference type="InterPro" id="IPR024528">
    <property type="entry name" value="ThrE_2"/>
</dbReference>
<dbReference type="EMBL" id="VITK01000006">
    <property type="protein sequence ID" value="TWA97202.1"/>
    <property type="molecule type" value="Genomic_DNA"/>
</dbReference>
<feature type="transmembrane region" description="Helical" evidence="7">
    <location>
        <begin position="338"/>
        <end position="356"/>
    </location>
</feature>
<dbReference type="RefSeq" id="WP_063683194.1">
    <property type="nucleotide sequence ID" value="NZ_VITK01000006.1"/>
</dbReference>
<keyword evidence="5 7" id="KW-0472">Membrane</keyword>
<evidence type="ECO:0000256" key="6">
    <source>
        <dbReference type="ARBA" id="ARBA00034125"/>
    </source>
</evidence>
<dbReference type="STRING" id="1803665.GCA_001641335_01016"/>
<feature type="transmembrane region" description="Helical" evidence="7">
    <location>
        <begin position="259"/>
        <end position="279"/>
    </location>
</feature>
<dbReference type="AlphaFoldDB" id="A0A560DJE4"/>
<reference evidence="10 11" key="1">
    <citation type="submission" date="2019-06" db="EMBL/GenBank/DDBJ databases">
        <title>Genomic Encyclopedia of Type Strains, Phase IV (KMG-V): Genome sequencing to study the core and pangenomes of soil and plant-associated prokaryotes.</title>
        <authorList>
            <person name="Whitman W."/>
        </authorList>
    </citation>
    <scope>NUCLEOTIDE SEQUENCE [LARGE SCALE GENOMIC DNA]</scope>
    <source>
        <strain evidence="10 11">BR 510</strain>
    </source>
</reference>
<dbReference type="InterPro" id="IPR050539">
    <property type="entry name" value="ThrE_Dicarb/AminoAcid_Exp"/>
</dbReference>
<dbReference type="Pfam" id="PF06738">
    <property type="entry name" value="ThrE"/>
    <property type="match status" value="1"/>
</dbReference>
<gene>
    <name evidence="10" type="ORF">FBZ96_106253</name>
</gene>
<evidence type="ECO:0000256" key="1">
    <source>
        <dbReference type="ARBA" id="ARBA00004651"/>
    </source>
</evidence>
<feature type="domain" description="Threonine/serine exporter-like N-terminal" evidence="8">
    <location>
        <begin position="10"/>
        <end position="246"/>
    </location>
</feature>
<comment type="subcellular location">
    <subcellularLocation>
        <location evidence="1">Cell membrane</location>
        <topology evidence="1">Multi-pass membrane protein</topology>
    </subcellularLocation>
</comment>
<feature type="transmembrane region" description="Helical" evidence="7">
    <location>
        <begin position="226"/>
        <end position="247"/>
    </location>
</feature>
<feature type="transmembrane region" description="Helical" evidence="7">
    <location>
        <begin position="376"/>
        <end position="399"/>
    </location>
</feature>
<dbReference type="Proteomes" id="UP000319949">
    <property type="component" value="Unassembled WGS sequence"/>
</dbReference>
<proteinExistence type="inferred from homology"/>
<keyword evidence="11" id="KW-1185">Reference proteome</keyword>
<evidence type="ECO:0000256" key="5">
    <source>
        <dbReference type="ARBA" id="ARBA00023136"/>
    </source>
</evidence>
<keyword evidence="4 7" id="KW-1133">Transmembrane helix</keyword>
<evidence type="ECO:0000256" key="2">
    <source>
        <dbReference type="ARBA" id="ARBA00022475"/>
    </source>
</evidence>
<evidence type="ECO:0000256" key="4">
    <source>
        <dbReference type="ARBA" id="ARBA00022989"/>
    </source>
</evidence>
<feature type="transmembrane region" description="Helical" evidence="7">
    <location>
        <begin position="192"/>
        <end position="214"/>
    </location>
</feature>
<evidence type="ECO:0000259" key="8">
    <source>
        <dbReference type="Pfam" id="PF06738"/>
    </source>
</evidence>
<dbReference type="GO" id="GO:0005886">
    <property type="term" value="C:plasma membrane"/>
    <property type="evidence" value="ECO:0007669"/>
    <property type="project" value="UniProtKB-SubCell"/>
</dbReference>
<feature type="transmembrane region" description="Helical" evidence="7">
    <location>
        <begin position="137"/>
        <end position="156"/>
    </location>
</feature>
<feature type="transmembrane region" description="Helical" evidence="7">
    <location>
        <begin position="113"/>
        <end position="131"/>
    </location>
</feature>
<dbReference type="PANTHER" id="PTHR34390:SF2">
    <property type="entry name" value="SUCCINATE TRANSPORTER SUBUNIT YJJP-RELATED"/>
    <property type="match status" value="1"/>
</dbReference>
<feature type="transmembrane region" description="Helical" evidence="7">
    <location>
        <begin position="286"/>
        <end position="304"/>
    </location>
</feature>
<dbReference type="GO" id="GO:0022857">
    <property type="term" value="F:transmembrane transporter activity"/>
    <property type="evidence" value="ECO:0007669"/>
    <property type="project" value="InterPro"/>
</dbReference>
<sequence>MTSQDSSGLILAFARTLFVNGQATDQVVAATGLLGRKLGVNARLMSRWGELRLRVDAGGVTSITDEPADPTGIDMSRVASTMHAIADIEAGRLSIADAHSRIEAIAATPPSPTWLFALAAASGSVALAIIFGMQHWLTAVLIFASAGLGGLLRRLIAKISTNVFIQPFCAALLAGIVGGVAARYQLSPNPGLVVVCPCMVLVPGPHILNGVLDLLRARIHLGAARLTYAGLVVFAISTGLLLGLTLLNQSLPIDPPGQAVPLWLDVIAAGVAVACYSVFFSTPSAMLPWPVAVGMLAHASRWAAISELGFGAATGALVACLVVGLLLTPIARRRHLPFAAIGFASVVSMIPGVYLFRMASGLLEIADTAQATSALVGATIADGVTAIAIVLGISLGLIVPKVVIDHLDVRRNPAQRS</sequence>
<comment type="caution">
    <text evidence="10">The sequence shown here is derived from an EMBL/GenBank/DDBJ whole genome shotgun (WGS) entry which is preliminary data.</text>
</comment>